<proteinExistence type="predicted"/>
<dbReference type="EMBL" id="BLXT01002667">
    <property type="protein sequence ID" value="GFN96313.1"/>
    <property type="molecule type" value="Genomic_DNA"/>
</dbReference>
<dbReference type="Proteomes" id="UP000735302">
    <property type="component" value="Unassembled WGS sequence"/>
</dbReference>
<name>A0AAV3ZLW7_9GAST</name>
<keyword evidence="3" id="KW-1185">Reference proteome</keyword>
<evidence type="ECO:0000313" key="3">
    <source>
        <dbReference type="Proteomes" id="UP000735302"/>
    </source>
</evidence>
<sequence length="220" mass="25110">MALIETRQRLVFSIHLLFCLLSCCFILLVSSSTVQPQCSFPRKFEGWRFEANYDYMADQFLAVDCDLQRMYGRARNNPPDIFTITDLATERIYVFTPGSCIWVTLEDLIIPVRDECKLPADAQSTGEITLASKLLQGFWSIREPFSYEQTEVVIKHQNKNGECLPFISRLQSGQSIIRGSIFYEINSGISDPTLLDANISDCVEFKQPAKNKNVSNHDLF</sequence>
<feature type="signal peptide" evidence="1">
    <location>
        <begin position="1"/>
        <end position="31"/>
    </location>
</feature>
<feature type="chain" id="PRO_5043898661" evidence="1">
    <location>
        <begin position="32"/>
        <end position="220"/>
    </location>
</feature>
<protein>
    <submittedName>
        <fullName evidence="2">Uncharacterized protein</fullName>
    </submittedName>
</protein>
<keyword evidence="1" id="KW-0732">Signal</keyword>
<accession>A0AAV3ZLW7</accession>
<gene>
    <name evidence="2" type="ORF">PoB_002281900</name>
</gene>
<reference evidence="2 3" key="1">
    <citation type="journal article" date="2021" name="Elife">
        <title>Chloroplast acquisition without the gene transfer in kleptoplastic sea slugs, Plakobranchus ocellatus.</title>
        <authorList>
            <person name="Maeda T."/>
            <person name="Takahashi S."/>
            <person name="Yoshida T."/>
            <person name="Shimamura S."/>
            <person name="Takaki Y."/>
            <person name="Nagai Y."/>
            <person name="Toyoda A."/>
            <person name="Suzuki Y."/>
            <person name="Arimoto A."/>
            <person name="Ishii H."/>
            <person name="Satoh N."/>
            <person name="Nishiyama T."/>
            <person name="Hasebe M."/>
            <person name="Maruyama T."/>
            <person name="Minagawa J."/>
            <person name="Obokata J."/>
            <person name="Shigenobu S."/>
        </authorList>
    </citation>
    <scope>NUCLEOTIDE SEQUENCE [LARGE SCALE GENOMIC DNA]</scope>
</reference>
<evidence type="ECO:0000313" key="2">
    <source>
        <dbReference type="EMBL" id="GFN96313.1"/>
    </source>
</evidence>
<dbReference type="AlphaFoldDB" id="A0AAV3ZLW7"/>
<comment type="caution">
    <text evidence="2">The sequence shown here is derived from an EMBL/GenBank/DDBJ whole genome shotgun (WGS) entry which is preliminary data.</text>
</comment>
<organism evidence="2 3">
    <name type="scientific">Plakobranchus ocellatus</name>
    <dbReference type="NCBI Taxonomy" id="259542"/>
    <lineage>
        <taxon>Eukaryota</taxon>
        <taxon>Metazoa</taxon>
        <taxon>Spiralia</taxon>
        <taxon>Lophotrochozoa</taxon>
        <taxon>Mollusca</taxon>
        <taxon>Gastropoda</taxon>
        <taxon>Heterobranchia</taxon>
        <taxon>Euthyneura</taxon>
        <taxon>Panpulmonata</taxon>
        <taxon>Sacoglossa</taxon>
        <taxon>Placobranchoidea</taxon>
        <taxon>Plakobranchidae</taxon>
        <taxon>Plakobranchus</taxon>
    </lineage>
</organism>
<evidence type="ECO:0000256" key="1">
    <source>
        <dbReference type="SAM" id="SignalP"/>
    </source>
</evidence>